<proteinExistence type="inferred from homology"/>
<keyword evidence="10" id="KW-0175">Coiled coil</keyword>
<sequence>MALVPSVSSSTVAEPGPPSFPPPETFDFIPNTHDLLLRLLPPSAQLPPGTAATAVASLEPKDVDAEASRIRIKIQKARVVLGELPDISRTIEQQEEEMKALETKIAQQREVLGRIRQLQAVKDAAGTIR</sequence>
<evidence type="ECO:0000256" key="1">
    <source>
        <dbReference type="ARBA" id="ARBA00004123"/>
    </source>
</evidence>
<keyword evidence="13" id="KW-1185">Reference proteome</keyword>
<protein>
    <recommendedName>
        <fullName evidence="9">Mediator of RNA polymerase II transcription subunit 9</fullName>
    </recommendedName>
    <alternativeName>
        <fullName evidence="9">Mediator complex subunit 9</fullName>
    </alternativeName>
</protein>
<keyword evidence="4 9" id="KW-0805">Transcription regulation</keyword>
<comment type="function">
    <text evidence="8 9">Component of the Mediator complex, a coactivator involved in the regulated transcription of nearly all RNA polymerase II-dependent genes. Mediator functions as a bridge to convey information from gene-specific regulatory proteins to the basal RNA polymerase II transcription machinery. Mediator is recruited to promoters by direct interactions with regulatory proteins and serves as a scaffold for the assembly of a functional preinitiation complex with RNA polymerase II and the general transcription factors.</text>
</comment>
<dbReference type="GO" id="GO:0016592">
    <property type="term" value="C:mediator complex"/>
    <property type="evidence" value="ECO:0007669"/>
    <property type="project" value="InterPro"/>
</dbReference>
<evidence type="ECO:0000256" key="5">
    <source>
        <dbReference type="ARBA" id="ARBA00023159"/>
    </source>
</evidence>
<comment type="similarity">
    <text evidence="2 9">Belongs to the Mediator complex subunit 9 family.</text>
</comment>
<evidence type="ECO:0000256" key="11">
    <source>
        <dbReference type="SAM" id="MobiDB-lite"/>
    </source>
</evidence>
<dbReference type="GO" id="GO:0006357">
    <property type="term" value="P:regulation of transcription by RNA polymerase II"/>
    <property type="evidence" value="ECO:0007669"/>
    <property type="project" value="InterPro"/>
</dbReference>
<keyword evidence="7 9" id="KW-0539">Nucleus</keyword>
<feature type="coiled-coil region" evidence="10">
    <location>
        <begin position="84"/>
        <end position="111"/>
    </location>
</feature>
<comment type="subunit">
    <text evidence="3 9">Component of the Mediator complex.</text>
</comment>
<dbReference type="SUPFAM" id="SSF140718">
    <property type="entry name" value="Mediator hinge subcomplex-like"/>
    <property type="match status" value="1"/>
</dbReference>
<dbReference type="EMBL" id="JAVHNQ010000006">
    <property type="protein sequence ID" value="KAK6344202.1"/>
    <property type="molecule type" value="Genomic_DNA"/>
</dbReference>
<evidence type="ECO:0000256" key="8">
    <source>
        <dbReference type="ARBA" id="ARBA00025687"/>
    </source>
</evidence>
<dbReference type="InterPro" id="IPR011425">
    <property type="entry name" value="Med9"/>
</dbReference>
<dbReference type="InterPro" id="IPR037212">
    <property type="entry name" value="Med7/Med21-like"/>
</dbReference>
<keyword evidence="5 9" id="KW-0010">Activator</keyword>
<name>A0AAV9ULI3_9PEZI</name>
<reference evidence="12 13" key="1">
    <citation type="submission" date="2019-10" db="EMBL/GenBank/DDBJ databases">
        <authorList>
            <person name="Palmer J.M."/>
        </authorList>
    </citation>
    <scope>NUCLEOTIDE SEQUENCE [LARGE SCALE GENOMIC DNA]</scope>
    <source>
        <strain evidence="12 13">TWF696</strain>
    </source>
</reference>
<comment type="subcellular location">
    <subcellularLocation>
        <location evidence="1 9">Nucleus</location>
    </subcellularLocation>
</comment>
<organism evidence="12 13">
    <name type="scientific">Orbilia brochopaga</name>
    <dbReference type="NCBI Taxonomy" id="3140254"/>
    <lineage>
        <taxon>Eukaryota</taxon>
        <taxon>Fungi</taxon>
        <taxon>Dikarya</taxon>
        <taxon>Ascomycota</taxon>
        <taxon>Pezizomycotina</taxon>
        <taxon>Orbiliomycetes</taxon>
        <taxon>Orbiliales</taxon>
        <taxon>Orbiliaceae</taxon>
        <taxon>Orbilia</taxon>
    </lineage>
</organism>
<gene>
    <name evidence="9" type="primary">MED9</name>
    <name evidence="12" type="ORF">TWF696_007843</name>
</gene>
<comment type="caution">
    <text evidence="12">The sequence shown here is derived from an EMBL/GenBank/DDBJ whole genome shotgun (WGS) entry which is preliminary data.</text>
</comment>
<evidence type="ECO:0000256" key="4">
    <source>
        <dbReference type="ARBA" id="ARBA00023015"/>
    </source>
</evidence>
<dbReference type="GO" id="GO:0003712">
    <property type="term" value="F:transcription coregulator activity"/>
    <property type="evidence" value="ECO:0007669"/>
    <property type="project" value="InterPro"/>
</dbReference>
<feature type="region of interest" description="Disordered" evidence="11">
    <location>
        <begin position="1"/>
        <end position="23"/>
    </location>
</feature>
<evidence type="ECO:0000313" key="12">
    <source>
        <dbReference type="EMBL" id="KAK6344202.1"/>
    </source>
</evidence>
<keyword evidence="6 9" id="KW-0804">Transcription</keyword>
<evidence type="ECO:0000313" key="13">
    <source>
        <dbReference type="Proteomes" id="UP001375240"/>
    </source>
</evidence>
<evidence type="ECO:0000256" key="9">
    <source>
        <dbReference type="RuleBase" id="RU364145"/>
    </source>
</evidence>
<dbReference type="Pfam" id="PF07544">
    <property type="entry name" value="Med9"/>
    <property type="match status" value="1"/>
</dbReference>
<feature type="compositionally biased region" description="Polar residues" evidence="11">
    <location>
        <begin position="1"/>
        <end position="12"/>
    </location>
</feature>
<evidence type="ECO:0000256" key="6">
    <source>
        <dbReference type="ARBA" id="ARBA00023163"/>
    </source>
</evidence>
<evidence type="ECO:0000256" key="2">
    <source>
        <dbReference type="ARBA" id="ARBA00008089"/>
    </source>
</evidence>
<evidence type="ECO:0000256" key="7">
    <source>
        <dbReference type="ARBA" id="ARBA00023242"/>
    </source>
</evidence>
<evidence type="ECO:0000256" key="10">
    <source>
        <dbReference type="SAM" id="Coils"/>
    </source>
</evidence>
<accession>A0AAV9ULI3</accession>
<evidence type="ECO:0000256" key="3">
    <source>
        <dbReference type="ARBA" id="ARBA00011837"/>
    </source>
</evidence>
<dbReference type="AlphaFoldDB" id="A0AAV9ULI3"/>
<dbReference type="Proteomes" id="UP001375240">
    <property type="component" value="Unassembled WGS sequence"/>
</dbReference>